<evidence type="ECO:0000313" key="3">
    <source>
        <dbReference type="Proteomes" id="UP000204221"/>
    </source>
</evidence>
<evidence type="ECO:0000313" key="2">
    <source>
        <dbReference type="EMBL" id="ASO18344.1"/>
    </source>
</evidence>
<dbReference type="AlphaFoldDB" id="A0A221VXW0"/>
<gene>
    <name evidence="2" type="ORF">AHOG_03430</name>
</gene>
<reference evidence="2 3" key="1">
    <citation type="submission" date="2017-07" db="EMBL/GenBank/DDBJ databases">
        <title>Complete genome sequence of Actinoalloteichus hoggarensis DSM 45943, type strain of Actinoalloteichus hoggarensis.</title>
        <authorList>
            <person name="Ruckert C."/>
            <person name="Nouioui I."/>
            <person name="Willmese J."/>
            <person name="van Wezel G."/>
            <person name="Klenk H.-P."/>
            <person name="Kalinowski J."/>
            <person name="Zotchev S.B."/>
        </authorList>
    </citation>
    <scope>NUCLEOTIDE SEQUENCE [LARGE SCALE GENOMIC DNA]</scope>
    <source>
        <strain evidence="2 3">DSM 45943</strain>
    </source>
</reference>
<dbReference type="EMBL" id="CP022521">
    <property type="protein sequence ID" value="ASO18344.1"/>
    <property type="molecule type" value="Genomic_DNA"/>
</dbReference>
<sequence length="62" mass="6664">MPRGAPSASFVVVRVTETGAATETNQGMERDRHGAIRAAAEGSRVSRRRPIDSRDVGMREGP</sequence>
<organism evidence="2 3">
    <name type="scientific">Actinoalloteichus hoggarensis</name>
    <dbReference type="NCBI Taxonomy" id="1470176"/>
    <lineage>
        <taxon>Bacteria</taxon>
        <taxon>Bacillati</taxon>
        <taxon>Actinomycetota</taxon>
        <taxon>Actinomycetes</taxon>
        <taxon>Pseudonocardiales</taxon>
        <taxon>Pseudonocardiaceae</taxon>
        <taxon>Actinoalloteichus</taxon>
    </lineage>
</organism>
<feature type="compositionally biased region" description="Basic and acidic residues" evidence="1">
    <location>
        <begin position="49"/>
        <end position="62"/>
    </location>
</feature>
<evidence type="ECO:0000256" key="1">
    <source>
        <dbReference type="SAM" id="MobiDB-lite"/>
    </source>
</evidence>
<keyword evidence="3" id="KW-1185">Reference proteome</keyword>
<proteinExistence type="predicted"/>
<dbReference type="Proteomes" id="UP000204221">
    <property type="component" value="Chromosome"/>
</dbReference>
<name>A0A221VXW0_9PSEU</name>
<protein>
    <submittedName>
        <fullName evidence="2">Uncharacterized protein</fullName>
    </submittedName>
</protein>
<feature type="region of interest" description="Disordered" evidence="1">
    <location>
        <begin position="21"/>
        <end position="62"/>
    </location>
</feature>
<dbReference type="KEGG" id="ahg:AHOG_03430"/>
<accession>A0A221VXW0</accession>